<reference evidence="1" key="1">
    <citation type="submission" date="2020-06" db="EMBL/GenBank/DDBJ databases">
        <title>Paenibacillus sp. nov., isolated from soil.</title>
        <authorList>
            <person name="Seo Y.L."/>
        </authorList>
    </citation>
    <scope>NUCLEOTIDE SEQUENCE [LARGE SCALE GENOMIC DNA]</scope>
    <source>
        <strain evidence="1">JW14</strain>
    </source>
</reference>
<gene>
    <name evidence="1" type="ORF">HPT30_28490</name>
</gene>
<name>A0A850ESZ5_9BACL</name>
<dbReference type="RefSeq" id="WP_175374622.1">
    <property type="nucleotide sequence ID" value="NZ_JABWCS010000221.1"/>
</dbReference>
<evidence type="ECO:0000313" key="2">
    <source>
        <dbReference type="Proteomes" id="UP000564806"/>
    </source>
</evidence>
<dbReference type="Proteomes" id="UP000564806">
    <property type="component" value="Unassembled WGS sequence"/>
</dbReference>
<protein>
    <submittedName>
        <fullName evidence="1">Uncharacterized protein</fullName>
    </submittedName>
</protein>
<dbReference type="EMBL" id="JABWCS010000221">
    <property type="protein sequence ID" value="NUU64298.1"/>
    <property type="molecule type" value="Genomic_DNA"/>
</dbReference>
<proteinExistence type="predicted"/>
<evidence type="ECO:0000313" key="1">
    <source>
        <dbReference type="EMBL" id="NUU64298.1"/>
    </source>
</evidence>
<keyword evidence="2" id="KW-1185">Reference proteome</keyword>
<organism evidence="1 2">
    <name type="scientific">Paenibacillus agri</name>
    <dbReference type="NCBI Taxonomy" id="2744309"/>
    <lineage>
        <taxon>Bacteria</taxon>
        <taxon>Bacillati</taxon>
        <taxon>Bacillota</taxon>
        <taxon>Bacilli</taxon>
        <taxon>Bacillales</taxon>
        <taxon>Paenibacillaceae</taxon>
        <taxon>Paenibacillus</taxon>
    </lineage>
</organism>
<accession>A0A850ESZ5</accession>
<comment type="caution">
    <text evidence="1">The sequence shown here is derived from an EMBL/GenBank/DDBJ whole genome shotgun (WGS) entry which is preliminary data.</text>
</comment>
<sequence length="165" mass="19469">MQRASEEEKLNILDLFGRLDVEEYKNPGSIFRYIGLLDVHAKRLSEEEAASILSSELISRNENKFENYFRRCVQSIPGRIFVKRCPIIGGRDSHENIFKIEESDELMDIIKQIAREECFYNIYFVEAMTVVVGNFDLSWPIYSFSEDYRTFNQIAREVNLYIRTD</sequence>
<dbReference type="AlphaFoldDB" id="A0A850ESZ5"/>